<evidence type="ECO:0000256" key="2">
    <source>
        <dbReference type="ARBA" id="ARBA00023015"/>
    </source>
</evidence>
<reference evidence="6 7" key="1">
    <citation type="submission" date="2009-02" db="EMBL/GenBank/DDBJ databases">
        <title>Vibrio splendidus str. LGP32 complete genome.</title>
        <authorList>
            <person name="Mazel D."/>
            <person name="Le Roux F."/>
        </authorList>
    </citation>
    <scope>NUCLEOTIDE SEQUENCE [LARGE SCALE GENOMIC DNA]</scope>
    <source>
        <strain evidence="6 7">LGP32</strain>
    </source>
</reference>
<dbReference type="InterPro" id="IPR000847">
    <property type="entry name" value="LysR_HTH_N"/>
</dbReference>
<protein>
    <submittedName>
        <fullName evidence="6">Transcriptional regulator LysR family</fullName>
    </submittedName>
</protein>
<dbReference type="InterPro" id="IPR058163">
    <property type="entry name" value="LysR-type_TF_proteobact-type"/>
</dbReference>
<dbReference type="PANTHER" id="PTHR30537:SF5">
    <property type="entry name" value="HTH-TYPE TRANSCRIPTIONAL ACTIVATOR TTDR-RELATED"/>
    <property type="match status" value="1"/>
</dbReference>
<keyword evidence="4" id="KW-0804">Transcription</keyword>
<dbReference type="PROSITE" id="PS50931">
    <property type="entry name" value="HTH_LYSR"/>
    <property type="match status" value="1"/>
</dbReference>
<dbReference type="SUPFAM" id="SSF53850">
    <property type="entry name" value="Periplasmic binding protein-like II"/>
    <property type="match status" value="1"/>
</dbReference>
<dbReference type="PANTHER" id="PTHR30537">
    <property type="entry name" value="HTH-TYPE TRANSCRIPTIONAL REGULATOR"/>
    <property type="match status" value="1"/>
</dbReference>
<evidence type="ECO:0000313" key="6">
    <source>
        <dbReference type="EMBL" id="CAV27288.1"/>
    </source>
</evidence>
<dbReference type="InterPro" id="IPR036390">
    <property type="entry name" value="WH_DNA-bd_sf"/>
</dbReference>
<dbReference type="KEGG" id="vsp:VS_II1276"/>
<dbReference type="AlphaFoldDB" id="B7VT23"/>
<dbReference type="Proteomes" id="UP000009100">
    <property type="component" value="Chromosome 2"/>
</dbReference>
<dbReference type="eggNOG" id="COG0583">
    <property type="taxonomic scope" value="Bacteria"/>
</dbReference>
<dbReference type="GO" id="GO:0006351">
    <property type="term" value="P:DNA-templated transcription"/>
    <property type="evidence" value="ECO:0007669"/>
    <property type="project" value="TreeGrafter"/>
</dbReference>
<dbReference type="PRINTS" id="PR00039">
    <property type="entry name" value="HTHLYSR"/>
</dbReference>
<gene>
    <name evidence="6" type="ordered locus">VS_II1276</name>
</gene>
<feature type="domain" description="HTH lysR-type" evidence="5">
    <location>
        <begin position="7"/>
        <end position="64"/>
    </location>
</feature>
<dbReference type="Pfam" id="PF00126">
    <property type="entry name" value="HTH_1"/>
    <property type="match status" value="1"/>
</dbReference>
<dbReference type="STRING" id="575788.VS_II1276"/>
<evidence type="ECO:0000256" key="1">
    <source>
        <dbReference type="ARBA" id="ARBA00009437"/>
    </source>
</evidence>
<dbReference type="EMBL" id="FM954973">
    <property type="protein sequence ID" value="CAV27288.1"/>
    <property type="molecule type" value="Genomic_DNA"/>
</dbReference>
<dbReference type="InterPro" id="IPR005119">
    <property type="entry name" value="LysR_subst-bd"/>
</dbReference>
<name>B7VT23_VIBA3</name>
<organism evidence="6 7">
    <name type="scientific">Vibrio atlanticus (strain LGP32)</name>
    <name type="common">Vibrio splendidus (strain Mel32)</name>
    <dbReference type="NCBI Taxonomy" id="575788"/>
    <lineage>
        <taxon>Bacteria</taxon>
        <taxon>Pseudomonadati</taxon>
        <taxon>Pseudomonadota</taxon>
        <taxon>Gammaproteobacteria</taxon>
        <taxon>Vibrionales</taxon>
        <taxon>Vibrionaceae</taxon>
        <taxon>Vibrio</taxon>
    </lineage>
</organism>
<dbReference type="CDD" id="cd08422">
    <property type="entry name" value="PBP2_CrgA_like"/>
    <property type="match status" value="1"/>
</dbReference>
<sequence>MTMLNQINLSDIRSFVLIARLGNFTKAAEDLDVSRSHVSRQVSSLEKQMGVTLFIRTTRTLRLTHAGQDLYARCEQALDNIDQALIAAVDDVEEVRGDIKVNCVGGYLGEVIIADLVNEFMQLYPDISISLDFSSNRVDLIEDAFDIAFRMGSLEDAGFIARKLLDIEMGTLASPDYFARKGKPSHPKDLIHHDCLTGSVRKWSFQALDDTKKTVDVHVTGRLQCKNGRVLVQGAKSGNGIIRVPTIYCLQELNDGQLLQVFEEWVVPKVDFSAIYHRDRYQPSRIRTFIDFVKGRFEQMPVS</sequence>
<evidence type="ECO:0000256" key="3">
    <source>
        <dbReference type="ARBA" id="ARBA00023125"/>
    </source>
</evidence>
<dbReference type="InterPro" id="IPR036388">
    <property type="entry name" value="WH-like_DNA-bd_sf"/>
</dbReference>
<dbReference type="FunFam" id="1.10.10.10:FF:000001">
    <property type="entry name" value="LysR family transcriptional regulator"/>
    <property type="match status" value="1"/>
</dbReference>
<dbReference type="Gene3D" id="3.40.190.290">
    <property type="match status" value="1"/>
</dbReference>
<dbReference type="HOGENOM" id="CLU_039613_16_2_6"/>
<comment type="similarity">
    <text evidence="1">Belongs to the LysR transcriptional regulatory family.</text>
</comment>
<keyword evidence="3" id="KW-0238">DNA-binding</keyword>
<proteinExistence type="inferred from homology"/>
<evidence type="ECO:0000313" key="7">
    <source>
        <dbReference type="Proteomes" id="UP000009100"/>
    </source>
</evidence>
<evidence type="ECO:0000259" key="5">
    <source>
        <dbReference type="PROSITE" id="PS50931"/>
    </source>
</evidence>
<keyword evidence="2" id="KW-0805">Transcription regulation</keyword>
<accession>B7VT23</accession>
<dbReference type="SUPFAM" id="SSF46785">
    <property type="entry name" value="Winged helix' DNA-binding domain"/>
    <property type="match status" value="1"/>
</dbReference>
<dbReference type="GO" id="GO:0003700">
    <property type="term" value="F:DNA-binding transcription factor activity"/>
    <property type="evidence" value="ECO:0007669"/>
    <property type="project" value="InterPro"/>
</dbReference>
<dbReference type="Pfam" id="PF03466">
    <property type="entry name" value="LysR_substrate"/>
    <property type="match status" value="1"/>
</dbReference>
<evidence type="ECO:0000256" key="4">
    <source>
        <dbReference type="ARBA" id="ARBA00023163"/>
    </source>
</evidence>
<dbReference type="Gene3D" id="1.10.10.10">
    <property type="entry name" value="Winged helix-like DNA-binding domain superfamily/Winged helix DNA-binding domain"/>
    <property type="match status" value="1"/>
</dbReference>
<dbReference type="GO" id="GO:0043565">
    <property type="term" value="F:sequence-specific DNA binding"/>
    <property type="evidence" value="ECO:0007669"/>
    <property type="project" value="TreeGrafter"/>
</dbReference>